<dbReference type="EMBL" id="VANU01000008">
    <property type="protein sequence ID" value="TLP35580.1"/>
    <property type="molecule type" value="Genomic_DNA"/>
</dbReference>
<reference evidence="3 4" key="1">
    <citation type="submission" date="2019-05" db="EMBL/GenBank/DDBJ databases">
        <title>Arcobacter sp. nov., isolated from sea sediment.</title>
        <authorList>
            <person name="Kim W."/>
        </authorList>
    </citation>
    <scope>NUCLEOTIDE SEQUENCE [LARGE SCALE GENOMIC DNA]</scope>
    <source>
        <strain evidence="3 4">CAU 1517</strain>
    </source>
</reference>
<dbReference type="SUPFAM" id="SSF75169">
    <property type="entry name" value="DsrEFH-like"/>
    <property type="match status" value="1"/>
</dbReference>
<dbReference type="InterPro" id="IPR036868">
    <property type="entry name" value="TusA-like_sf"/>
</dbReference>
<dbReference type="OrthoDB" id="9801500at2"/>
<dbReference type="InterPro" id="IPR027396">
    <property type="entry name" value="DsrEFH-like"/>
</dbReference>
<keyword evidence="4" id="KW-1185">Reference proteome</keyword>
<dbReference type="PANTHER" id="PTHR33279:SF6">
    <property type="entry name" value="SULFUR CARRIER PROTEIN YEDF-RELATED"/>
    <property type="match status" value="1"/>
</dbReference>
<keyword evidence="3" id="KW-0808">Transferase</keyword>
<name>A0A5R8XXV3_9BACT</name>
<gene>
    <name evidence="3" type="primary">yedF</name>
    <name evidence="3" type="ORF">FDK22_15145</name>
</gene>
<evidence type="ECO:0000313" key="3">
    <source>
        <dbReference type="EMBL" id="TLP35580.1"/>
    </source>
</evidence>
<dbReference type="Proteomes" id="UP000308901">
    <property type="component" value="Unassembled WGS sequence"/>
</dbReference>
<dbReference type="PANTHER" id="PTHR33279">
    <property type="entry name" value="SULFUR CARRIER PROTEIN YEDF-RELATED"/>
    <property type="match status" value="1"/>
</dbReference>
<dbReference type="SUPFAM" id="SSF64307">
    <property type="entry name" value="SirA-like"/>
    <property type="match status" value="1"/>
</dbReference>
<comment type="caution">
    <text evidence="3">The sequence shown here is derived from an EMBL/GenBank/DDBJ whole genome shotgun (WGS) entry which is preliminary data.</text>
</comment>
<comment type="similarity">
    <text evidence="1">Belongs to the sulfur carrier protein TusA family.</text>
</comment>
<accession>A0A5R8XXV3</accession>
<dbReference type="GO" id="GO:0016740">
    <property type="term" value="F:transferase activity"/>
    <property type="evidence" value="ECO:0007669"/>
    <property type="project" value="UniProtKB-KW"/>
</dbReference>
<dbReference type="Gene3D" id="3.30.110.40">
    <property type="entry name" value="TusA-like domain"/>
    <property type="match status" value="1"/>
</dbReference>
<protein>
    <submittedName>
        <fullName evidence="3">Sulfurtransferase-like selenium metabolism protein YedF</fullName>
    </submittedName>
</protein>
<dbReference type="RefSeq" id="WP_138153828.1">
    <property type="nucleotide sequence ID" value="NZ_VANU01000008.1"/>
</dbReference>
<dbReference type="PROSITE" id="PS01148">
    <property type="entry name" value="UPF0033"/>
    <property type="match status" value="1"/>
</dbReference>
<proteinExistence type="inferred from homology"/>
<dbReference type="InterPro" id="IPR019870">
    <property type="entry name" value="Se_metab_YedF"/>
</dbReference>
<evidence type="ECO:0000256" key="1">
    <source>
        <dbReference type="ARBA" id="ARBA00008984"/>
    </source>
</evidence>
<sequence>MNLDCKGLVCPEPVLKTKKALEELEENSVLEVLVDNIASQENVIRFATKQGYTSEVEDLGNNEFKVTIVKGYGCSVDTKDSLNESNFLNKTVFIKDDKVGEGELGSMLIVGFLKSILELPKLPKTIICVNKGVLLTTADENSDIIEIFKNLEEKGVEIFSCGVCLEFYEVANKLNVGKIGNAYGTVETLLNSEGTITL</sequence>
<organism evidence="3 4">
    <name type="scientific">Arcobacter arenosus</name>
    <dbReference type="NCBI Taxonomy" id="2576037"/>
    <lineage>
        <taxon>Bacteria</taxon>
        <taxon>Pseudomonadati</taxon>
        <taxon>Campylobacterota</taxon>
        <taxon>Epsilonproteobacteria</taxon>
        <taxon>Campylobacterales</taxon>
        <taxon>Arcobacteraceae</taxon>
        <taxon>Arcobacter</taxon>
    </lineage>
</organism>
<dbReference type="NCBIfam" id="TIGR03527">
    <property type="entry name" value="selenium_YedF"/>
    <property type="match status" value="1"/>
</dbReference>
<evidence type="ECO:0000259" key="2">
    <source>
        <dbReference type="PROSITE" id="PS01148"/>
    </source>
</evidence>
<dbReference type="Pfam" id="PF01206">
    <property type="entry name" value="TusA"/>
    <property type="match status" value="1"/>
</dbReference>
<dbReference type="InterPro" id="IPR001455">
    <property type="entry name" value="TusA-like"/>
</dbReference>
<evidence type="ECO:0000313" key="4">
    <source>
        <dbReference type="Proteomes" id="UP000308901"/>
    </source>
</evidence>
<dbReference type="AlphaFoldDB" id="A0A5R8XXV3"/>
<feature type="domain" description="UPF0033" evidence="2">
    <location>
        <begin position="3"/>
        <end position="27"/>
    </location>
</feature>
<dbReference type="CDD" id="cd03421">
    <property type="entry name" value="SirA_like_N"/>
    <property type="match status" value="1"/>
</dbReference>